<organism evidence="13 14">
    <name type="scientific">Citrobacter sedlakii</name>
    <dbReference type="NCBI Taxonomy" id="67826"/>
    <lineage>
        <taxon>Bacteria</taxon>
        <taxon>Pseudomonadati</taxon>
        <taxon>Pseudomonadota</taxon>
        <taxon>Gammaproteobacteria</taxon>
        <taxon>Enterobacterales</taxon>
        <taxon>Enterobacteriaceae</taxon>
        <taxon>Citrobacter</taxon>
        <taxon>Citrobacter freundii complex</taxon>
    </lineage>
</organism>
<accession>A0ABS0ZVL0</accession>
<dbReference type="PROSITE" id="PS51257">
    <property type="entry name" value="PROKAR_LIPOPROTEIN"/>
    <property type="match status" value="1"/>
</dbReference>
<gene>
    <name evidence="13" type="ORF">I6M88_17935</name>
</gene>
<comment type="caution">
    <text evidence="13">The sequence shown here is derived from an EMBL/GenBank/DDBJ whole genome shotgun (WGS) entry which is preliminary data.</text>
</comment>
<evidence type="ECO:0000256" key="4">
    <source>
        <dbReference type="ARBA" id="ARBA00022452"/>
    </source>
</evidence>
<evidence type="ECO:0000313" key="13">
    <source>
        <dbReference type="EMBL" id="MBJ8382840.1"/>
    </source>
</evidence>
<dbReference type="InterPro" id="IPR043142">
    <property type="entry name" value="PapC-like_C_sf"/>
</dbReference>
<dbReference type="Pfam" id="PF13953">
    <property type="entry name" value="PapC_C"/>
    <property type="match status" value="1"/>
</dbReference>
<dbReference type="PANTHER" id="PTHR30451:SF20">
    <property type="entry name" value="FIMBRIAE USHER"/>
    <property type="match status" value="1"/>
</dbReference>
<dbReference type="PROSITE" id="PS01151">
    <property type="entry name" value="FIMBRIAL_USHER"/>
    <property type="match status" value="1"/>
</dbReference>
<evidence type="ECO:0000256" key="3">
    <source>
        <dbReference type="ARBA" id="ARBA00022448"/>
    </source>
</evidence>
<keyword evidence="4" id="KW-1134">Transmembrane beta strand</keyword>
<keyword evidence="9" id="KW-1029">Fimbrium biogenesis</keyword>
<dbReference type="InterPro" id="IPR000015">
    <property type="entry name" value="Fimb_usher"/>
</dbReference>
<evidence type="ECO:0000256" key="8">
    <source>
        <dbReference type="ARBA" id="ARBA00023237"/>
    </source>
</evidence>
<protein>
    <submittedName>
        <fullName evidence="13">Fimbrial biogenesis outer membrane usher protein</fullName>
    </submittedName>
</protein>
<evidence type="ECO:0000256" key="1">
    <source>
        <dbReference type="ARBA" id="ARBA00004571"/>
    </source>
</evidence>
<dbReference type="InterPro" id="IPR037224">
    <property type="entry name" value="PapC_N_sf"/>
</dbReference>
<dbReference type="Pfam" id="PF00577">
    <property type="entry name" value="Usher"/>
    <property type="match status" value="1"/>
</dbReference>
<feature type="chain" id="PRO_5047014369" evidence="10">
    <location>
        <begin position="33"/>
        <end position="849"/>
    </location>
</feature>
<evidence type="ECO:0000256" key="7">
    <source>
        <dbReference type="ARBA" id="ARBA00023136"/>
    </source>
</evidence>
<comment type="similarity">
    <text evidence="2 9">Belongs to the fimbrial export usher family.</text>
</comment>
<keyword evidence="7 9" id="KW-0472">Membrane</keyword>
<keyword evidence="3 9" id="KW-0813">Transport</keyword>
<evidence type="ECO:0000259" key="12">
    <source>
        <dbReference type="Pfam" id="PF13954"/>
    </source>
</evidence>
<keyword evidence="5 9" id="KW-0812">Transmembrane</keyword>
<reference evidence="13 14" key="1">
    <citation type="submission" date="2020-11" db="EMBL/GenBank/DDBJ databases">
        <title>Enhanced detection system for hospital associated transmission using whole genome sequencing surveillance.</title>
        <authorList>
            <person name="Harrison L.H."/>
            <person name="Van Tyne D."/>
            <person name="Marsh J.W."/>
            <person name="Griffith M.P."/>
            <person name="Snyder D.J."/>
            <person name="Cooper V.S."/>
            <person name="Mustapha M."/>
        </authorList>
    </citation>
    <scope>NUCLEOTIDE SEQUENCE [LARGE SCALE GENOMIC DNA]</scope>
    <source>
        <strain evidence="13 14">CB00117</strain>
    </source>
</reference>
<sequence>MERNLNLTITGTMTLCPLAIAIATACFSVACAADTSFVEFNTNFISPDSKNRIDIARFQKGIPIPGKYNVEVIINDVAMGQYDLQVSNGSGQNVDGDICLSKKTFINLEFNTEKLSRESLTLLNRAEDNDCLPINQILPEASFELDTGEQTLSLAIADIYLIKRPRGYVNPALWDQGITAGILNYNANFYRNVTSHNESDAIYAGINSGFNLLGWHFRHNGSLSWQEDFGRHYQALDTYVQRHIPEISSKLTLGDAHTTGEQFDTLAFRGIQLANAEQMLPNSQRGYAPLITGIARTNARVKVMQQNRLLYETTVAPGAFEINDLFSTGYGGELEVIVEEADGSVQRQLVPFASTSNLLRPGITHYSATLGTLRKGWVEDEPFLAEFTWRRGLSNRFTAYTGIQGNEDYKAGQVGLAMGTHVGAFSFDVTHARSTLPKEYDRFGKTMSGESYQLKYSHSIVQTGSNISVAAYRFSTEGYMDFMTAMQLREALNHYDSRHEVYRPKSRLGITANQRLPDGWGNFYASIYQQNYWKQHGQDRQYQLGYNNHIGRVNYSLSASRNRNGEGDYETRYMLSLSIPFSSESPFSQMSVNLNRDNDGRMREQIGVSGTALDNNAFSYSVSAANANKGGTRSAAFNSSLRTPYTTLQTAAGAGKNYHNYSLGVNGTAVLHSGGLTLSPYTADTVALVEAKGAKGAAVSSYPGVSIDRFGYAVVPYLNAWQMNEVSLDPKGLPDDIELNLTSQKVAPYSGAVVKLQYGTTVGTPVLIVLDENSKVPFGADVYDSSQNSVGVVGQGRRIFARLAEQSGQLNVRWGESAHQQCLLNYQLPSRDKTDSRGMLTIYGRCVSQ</sequence>
<keyword evidence="14" id="KW-1185">Reference proteome</keyword>
<proteinExistence type="inferred from homology"/>
<evidence type="ECO:0000313" key="14">
    <source>
        <dbReference type="Proteomes" id="UP000746649"/>
    </source>
</evidence>
<dbReference type="Gene3D" id="2.60.40.3110">
    <property type="match status" value="1"/>
</dbReference>
<dbReference type="EMBL" id="JADWND010000009">
    <property type="protein sequence ID" value="MBJ8382840.1"/>
    <property type="molecule type" value="Genomic_DNA"/>
</dbReference>
<comment type="subcellular location">
    <subcellularLocation>
        <location evidence="1 9">Cell outer membrane</location>
        <topology evidence="1 9">Multi-pass membrane protein</topology>
    </subcellularLocation>
</comment>
<dbReference type="RefSeq" id="WP_181821480.1">
    <property type="nucleotide sequence ID" value="NZ_JADWND010000009.1"/>
</dbReference>
<evidence type="ECO:0000256" key="5">
    <source>
        <dbReference type="ARBA" id="ARBA00022692"/>
    </source>
</evidence>
<dbReference type="Gene3D" id="2.60.40.2070">
    <property type="match status" value="1"/>
</dbReference>
<dbReference type="Gene3D" id="2.60.40.2610">
    <property type="entry name" value="Outer membrane usher protein FimD, plug domain"/>
    <property type="match status" value="1"/>
</dbReference>
<evidence type="ECO:0000256" key="6">
    <source>
        <dbReference type="ARBA" id="ARBA00022729"/>
    </source>
</evidence>
<feature type="signal peptide" evidence="10">
    <location>
        <begin position="1"/>
        <end position="32"/>
    </location>
</feature>
<dbReference type="InterPro" id="IPR018030">
    <property type="entry name" value="Fimbrial_membr_usher_CS"/>
</dbReference>
<feature type="domain" description="PapC N-terminal" evidence="12">
    <location>
        <begin position="39"/>
        <end position="188"/>
    </location>
</feature>
<evidence type="ECO:0000256" key="9">
    <source>
        <dbReference type="RuleBase" id="RU003884"/>
    </source>
</evidence>
<dbReference type="SUPFAM" id="SSF141729">
    <property type="entry name" value="FimD N-terminal domain-like"/>
    <property type="match status" value="1"/>
</dbReference>
<evidence type="ECO:0000256" key="10">
    <source>
        <dbReference type="SAM" id="SignalP"/>
    </source>
</evidence>
<dbReference type="Gene3D" id="3.10.20.410">
    <property type="match status" value="1"/>
</dbReference>
<dbReference type="Proteomes" id="UP000746649">
    <property type="component" value="Unassembled WGS sequence"/>
</dbReference>
<dbReference type="InterPro" id="IPR025949">
    <property type="entry name" value="PapC-like_C"/>
</dbReference>
<feature type="domain" description="PapC-like C-terminal" evidence="11">
    <location>
        <begin position="771"/>
        <end position="829"/>
    </location>
</feature>
<dbReference type="PANTHER" id="PTHR30451">
    <property type="entry name" value="OUTER MEMBRANE USHER PROTEIN"/>
    <property type="match status" value="1"/>
</dbReference>
<evidence type="ECO:0000259" key="11">
    <source>
        <dbReference type="Pfam" id="PF13953"/>
    </source>
</evidence>
<keyword evidence="8 9" id="KW-0998">Cell outer membrane</keyword>
<dbReference type="Pfam" id="PF13954">
    <property type="entry name" value="PapC_N"/>
    <property type="match status" value="1"/>
</dbReference>
<keyword evidence="6 10" id="KW-0732">Signal</keyword>
<dbReference type="InterPro" id="IPR042186">
    <property type="entry name" value="FimD_plug_dom"/>
</dbReference>
<dbReference type="InterPro" id="IPR025885">
    <property type="entry name" value="PapC_N"/>
</dbReference>
<name>A0ABS0ZVL0_9ENTR</name>
<evidence type="ECO:0000256" key="2">
    <source>
        <dbReference type="ARBA" id="ARBA00008064"/>
    </source>
</evidence>